<reference evidence="2" key="1">
    <citation type="submission" date="2020-11" db="EMBL/GenBank/DDBJ databases">
        <title>Kefir isolates.</title>
        <authorList>
            <person name="Marcisauskas S."/>
            <person name="Kim Y."/>
            <person name="Blasche S."/>
        </authorList>
    </citation>
    <scope>NUCLEOTIDE SEQUENCE</scope>
    <source>
        <strain evidence="2">Olga-1</strain>
    </source>
</reference>
<dbReference type="AlphaFoldDB" id="A0A9P6WFE5"/>
<gene>
    <name evidence="2" type="ORF">C6P40_005159</name>
</gene>
<dbReference type="Proteomes" id="UP000697127">
    <property type="component" value="Unassembled WGS sequence"/>
</dbReference>
<feature type="non-terminal residue" evidence="2">
    <location>
        <position position="1"/>
    </location>
</feature>
<feature type="non-terminal residue" evidence="2">
    <location>
        <position position="52"/>
    </location>
</feature>
<evidence type="ECO:0000256" key="1">
    <source>
        <dbReference type="SAM" id="SignalP"/>
    </source>
</evidence>
<keyword evidence="3" id="KW-1185">Reference proteome</keyword>
<sequence>DHLILQLMVFLCWIHQLKLYFKMFLNNIIFKEMKLLEKILINYLSFKDLTGH</sequence>
<proteinExistence type="predicted"/>
<comment type="caution">
    <text evidence="2">The sequence shown here is derived from an EMBL/GenBank/DDBJ whole genome shotgun (WGS) entry which is preliminary data.</text>
</comment>
<organism evidence="2 3">
    <name type="scientific">Pichia californica</name>
    <dbReference type="NCBI Taxonomy" id="460514"/>
    <lineage>
        <taxon>Eukaryota</taxon>
        <taxon>Fungi</taxon>
        <taxon>Dikarya</taxon>
        <taxon>Ascomycota</taxon>
        <taxon>Saccharomycotina</taxon>
        <taxon>Pichiomycetes</taxon>
        <taxon>Pichiales</taxon>
        <taxon>Pichiaceae</taxon>
        <taxon>Pichia</taxon>
    </lineage>
</organism>
<protein>
    <submittedName>
        <fullName evidence="2">Uncharacterized protein</fullName>
    </submittedName>
</protein>
<accession>A0A9P6WFE5</accession>
<feature type="chain" id="PRO_5040251345" evidence="1">
    <location>
        <begin position="20"/>
        <end position="52"/>
    </location>
</feature>
<dbReference type="EMBL" id="PUHW01000842">
    <property type="protein sequence ID" value="KAG0683850.1"/>
    <property type="molecule type" value="Genomic_DNA"/>
</dbReference>
<evidence type="ECO:0000313" key="2">
    <source>
        <dbReference type="EMBL" id="KAG0683850.1"/>
    </source>
</evidence>
<feature type="signal peptide" evidence="1">
    <location>
        <begin position="1"/>
        <end position="19"/>
    </location>
</feature>
<evidence type="ECO:0000313" key="3">
    <source>
        <dbReference type="Proteomes" id="UP000697127"/>
    </source>
</evidence>
<keyword evidence="1" id="KW-0732">Signal</keyword>
<name>A0A9P6WFE5_9ASCO</name>